<dbReference type="GO" id="GO:0005576">
    <property type="term" value="C:extracellular region"/>
    <property type="evidence" value="ECO:0007669"/>
    <property type="project" value="UniProtKB-SubCell"/>
</dbReference>
<dbReference type="Pfam" id="PF03067">
    <property type="entry name" value="LPMO_10"/>
    <property type="match status" value="1"/>
</dbReference>
<keyword evidence="9" id="KW-1185">Reference proteome</keyword>
<keyword evidence="6" id="KW-0812">Transmembrane</keyword>
<reference evidence="8 9" key="1">
    <citation type="submission" date="2014-11" db="EMBL/GenBank/DDBJ databases">
        <authorList>
            <person name="Urmite Genomes Urmite Genomes"/>
        </authorList>
    </citation>
    <scope>NUCLEOTIDE SEQUENCE [LARGE SCALE GENOMIC DNA]</scope>
    <source>
        <strain evidence="8 9">Oc5</strain>
    </source>
</reference>
<keyword evidence="6" id="KW-0472">Membrane</keyword>
<name>A0A0A1MW80_9BACI</name>
<dbReference type="RefSeq" id="WP_042533334.1">
    <property type="nucleotide sequence ID" value="NZ_CDGG01000001.1"/>
</dbReference>
<dbReference type="GO" id="GO:0000272">
    <property type="term" value="P:polysaccharide catabolic process"/>
    <property type="evidence" value="ECO:0007669"/>
    <property type="project" value="UniProtKB-KW"/>
</dbReference>
<evidence type="ECO:0000256" key="4">
    <source>
        <dbReference type="ARBA" id="ARBA00022801"/>
    </source>
</evidence>
<dbReference type="EMBL" id="CDGG01000001">
    <property type="protein sequence ID" value="CEI83111.1"/>
    <property type="molecule type" value="Genomic_DNA"/>
</dbReference>
<evidence type="ECO:0000256" key="3">
    <source>
        <dbReference type="ARBA" id="ARBA00022729"/>
    </source>
</evidence>
<proteinExistence type="predicted"/>
<dbReference type="STRING" id="545501.BN997_03001"/>
<dbReference type="InterPro" id="IPR014756">
    <property type="entry name" value="Ig_E-set"/>
</dbReference>
<dbReference type="Proteomes" id="UP000040453">
    <property type="component" value="Unassembled WGS sequence"/>
</dbReference>
<keyword evidence="5" id="KW-0624">Polysaccharide degradation</keyword>
<gene>
    <name evidence="8" type="primary">gbpA</name>
    <name evidence="8" type="ORF">BN997_03001</name>
</gene>
<dbReference type="InterPro" id="IPR036573">
    <property type="entry name" value="CBM_sf_5/12"/>
</dbReference>
<keyword evidence="6" id="KW-1133">Transmembrane helix</keyword>
<dbReference type="AlphaFoldDB" id="A0A0A1MW80"/>
<dbReference type="Pfam" id="PF02839">
    <property type="entry name" value="CBM_5_12"/>
    <property type="match status" value="1"/>
</dbReference>
<dbReference type="SUPFAM" id="SSF51055">
    <property type="entry name" value="Carbohydrate binding domain"/>
    <property type="match status" value="1"/>
</dbReference>
<keyword evidence="3" id="KW-0732">Signal</keyword>
<dbReference type="InterPro" id="IPR051024">
    <property type="entry name" value="GlcNAc_Chitin_IntDeg"/>
</dbReference>
<dbReference type="FunFam" id="2.70.50.50:FF:000001">
    <property type="entry name" value="Chitin-binding protein"/>
    <property type="match status" value="1"/>
</dbReference>
<dbReference type="Gene3D" id="2.70.50.50">
    <property type="entry name" value="chitin-binding protein cbp21"/>
    <property type="match status" value="1"/>
</dbReference>
<evidence type="ECO:0000256" key="2">
    <source>
        <dbReference type="ARBA" id="ARBA00022525"/>
    </source>
</evidence>
<evidence type="ECO:0000256" key="5">
    <source>
        <dbReference type="ARBA" id="ARBA00023326"/>
    </source>
</evidence>
<dbReference type="InterPro" id="IPR003610">
    <property type="entry name" value="CBM5/12"/>
</dbReference>
<dbReference type="CDD" id="cd12215">
    <property type="entry name" value="ChiC_BD"/>
    <property type="match status" value="1"/>
</dbReference>
<evidence type="ECO:0000313" key="8">
    <source>
        <dbReference type="EMBL" id="CEI83111.1"/>
    </source>
</evidence>
<dbReference type="OrthoDB" id="2702399at2"/>
<feature type="transmembrane region" description="Helical" evidence="6">
    <location>
        <begin position="12"/>
        <end position="37"/>
    </location>
</feature>
<feature type="domain" description="Chitin-binding type-3" evidence="7">
    <location>
        <begin position="218"/>
        <end position="260"/>
    </location>
</feature>
<comment type="subcellular location">
    <subcellularLocation>
        <location evidence="1">Secreted</location>
    </subcellularLocation>
</comment>
<dbReference type="PANTHER" id="PTHR34823">
    <property type="entry name" value="GLCNAC-BINDING PROTEIN A"/>
    <property type="match status" value="1"/>
</dbReference>
<keyword evidence="2" id="KW-0964">Secreted</keyword>
<keyword evidence="4" id="KW-0378">Hydrolase</keyword>
<organism evidence="8 9">
    <name type="scientific">Oceanobacillus oncorhynchi</name>
    <dbReference type="NCBI Taxonomy" id="545501"/>
    <lineage>
        <taxon>Bacteria</taxon>
        <taxon>Bacillati</taxon>
        <taxon>Bacillota</taxon>
        <taxon>Bacilli</taxon>
        <taxon>Bacillales</taxon>
        <taxon>Bacillaceae</taxon>
        <taxon>Oceanobacillus</taxon>
    </lineage>
</organism>
<evidence type="ECO:0000259" key="7">
    <source>
        <dbReference type="SMART" id="SM00495"/>
    </source>
</evidence>
<protein>
    <submittedName>
        <fullName evidence="8">GlcNAc-binding protein A</fullName>
    </submittedName>
</protein>
<dbReference type="SUPFAM" id="SSF81296">
    <property type="entry name" value="E set domains"/>
    <property type="match status" value="1"/>
</dbReference>
<evidence type="ECO:0000256" key="1">
    <source>
        <dbReference type="ARBA" id="ARBA00004613"/>
    </source>
</evidence>
<accession>A0A0A1MW80</accession>
<dbReference type="Gene3D" id="2.10.10.20">
    <property type="entry name" value="Carbohydrate-binding module superfamily 5/12"/>
    <property type="match status" value="1"/>
</dbReference>
<dbReference type="SMART" id="SM00495">
    <property type="entry name" value="ChtBD3"/>
    <property type="match status" value="1"/>
</dbReference>
<evidence type="ECO:0000313" key="9">
    <source>
        <dbReference type="Proteomes" id="UP000040453"/>
    </source>
</evidence>
<dbReference type="GO" id="GO:0030246">
    <property type="term" value="F:carbohydrate binding"/>
    <property type="evidence" value="ECO:0007669"/>
    <property type="project" value="InterPro"/>
</dbReference>
<keyword evidence="5" id="KW-0119">Carbohydrate metabolism</keyword>
<dbReference type="GO" id="GO:0004553">
    <property type="term" value="F:hydrolase activity, hydrolyzing O-glycosyl compounds"/>
    <property type="evidence" value="ECO:0007669"/>
    <property type="project" value="InterPro"/>
</dbReference>
<evidence type="ECO:0000256" key="6">
    <source>
        <dbReference type="SAM" id="Phobius"/>
    </source>
</evidence>
<dbReference type="InterPro" id="IPR004302">
    <property type="entry name" value="Cellulose/chitin-bd_N"/>
</dbReference>
<dbReference type="PANTHER" id="PTHR34823:SF1">
    <property type="entry name" value="CHITIN-BINDING TYPE-4 DOMAIN-CONTAINING PROTEIN"/>
    <property type="match status" value="1"/>
</dbReference>
<sequence>MQRLFHGKSLKYLGTTVISLVFFMFVGLGAVAAHGYIEQPKSRGLLCNEQVNTNCGGVQWEPQSLEAPKGFPGVSISDGEIASAGGVFPELDEQTSDRWEKVDLNSGVNTFTWHLTAMHATTKWHYYITKPDWNPNEPLTRDQFELIPFYEVYDGGARPGEKVTHQVTIPERTGYHVILGVWDVDDTANAFYNVIDVDFDGDGTEQDPEESEPEVPNYPVWEANAVYLGGDKVIYNGKVFQAKWWTSGETPGISGVWEVIE</sequence>
<dbReference type="CDD" id="cd21177">
    <property type="entry name" value="LPMO_AA10"/>
    <property type="match status" value="1"/>
</dbReference>